<name>A0A5B7GLW1_PORTR</name>
<organism evidence="2 3">
    <name type="scientific">Portunus trituberculatus</name>
    <name type="common">Swimming crab</name>
    <name type="synonym">Neptunus trituberculatus</name>
    <dbReference type="NCBI Taxonomy" id="210409"/>
    <lineage>
        <taxon>Eukaryota</taxon>
        <taxon>Metazoa</taxon>
        <taxon>Ecdysozoa</taxon>
        <taxon>Arthropoda</taxon>
        <taxon>Crustacea</taxon>
        <taxon>Multicrustacea</taxon>
        <taxon>Malacostraca</taxon>
        <taxon>Eumalacostraca</taxon>
        <taxon>Eucarida</taxon>
        <taxon>Decapoda</taxon>
        <taxon>Pleocyemata</taxon>
        <taxon>Brachyura</taxon>
        <taxon>Eubrachyura</taxon>
        <taxon>Portunoidea</taxon>
        <taxon>Portunidae</taxon>
        <taxon>Portuninae</taxon>
        <taxon>Portunus</taxon>
    </lineage>
</organism>
<feature type="region of interest" description="Disordered" evidence="1">
    <location>
        <begin position="34"/>
        <end position="75"/>
    </location>
</feature>
<feature type="compositionally biased region" description="Basic residues" evidence="1">
    <location>
        <begin position="48"/>
        <end position="63"/>
    </location>
</feature>
<sequence length="277" mass="29630">MDGWPAAPPWEHSWRREALWYSVVQAGPILARSRRSDTRCCGPTSKVYTHRRRRDPPRPKRNTSRGAAPTGRVTPLAGVHELVARQKFHVSGRGACGVAQRQRHAGQRGYVAIVGCAGRRVGPGGVHSATHARQLLRLAELAQQQGVVDGRTVHGLGAVVDGESVGAVGGAWHLGVLHVTVVQEVQPHHLGSASAQAPRARGVRRCLDVAAALAHARGLVVALAAAPHVCRALLVHELHLHVQLEAKDVAARRVLEGKVVGRGVEQQQQVRAAGRDA</sequence>
<protein>
    <submittedName>
        <fullName evidence="2">Uncharacterized protein</fullName>
    </submittedName>
</protein>
<evidence type="ECO:0000313" key="2">
    <source>
        <dbReference type="EMBL" id="MPC61111.1"/>
    </source>
</evidence>
<evidence type="ECO:0000256" key="1">
    <source>
        <dbReference type="SAM" id="MobiDB-lite"/>
    </source>
</evidence>
<comment type="caution">
    <text evidence="2">The sequence shown here is derived from an EMBL/GenBank/DDBJ whole genome shotgun (WGS) entry which is preliminary data.</text>
</comment>
<keyword evidence="3" id="KW-1185">Reference proteome</keyword>
<dbReference type="Proteomes" id="UP000324222">
    <property type="component" value="Unassembled WGS sequence"/>
</dbReference>
<proteinExistence type="predicted"/>
<dbReference type="AlphaFoldDB" id="A0A5B7GLW1"/>
<accession>A0A5B7GLW1</accession>
<reference evidence="2 3" key="1">
    <citation type="submission" date="2019-05" db="EMBL/GenBank/DDBJ databases">
        <title>Another draft genome of Portunus trituberculatus and its Hox gene families provides insights of decapod evolution.</title>
        <authorList>
            <person name="Jeong J.-H."/>
            <person name="Song I."/>
            <person name="Kim S."/>
            <person name="Choi T."/>
            <person name="Kim D."/>
            <person name="Ryu S."/>
            <person name="Kim W."/>
        </authorList>
    </citation>
    <scope>NUCLEOTIDE SEQUENCE [LARGE SCALE GENOMIC DNA]</scope>
    <source>
        <tissue evidence="2">Muscle</tissue>
    </source>
</reference>
<evidence type="ECO:0000313" key="3">
    <source>
        <dbReference type="Proteomes" id="UP000324222"/>
    </source>
</evidence>
<gene>
    <name evidence="2" type="ORF">E2C01_055174</name>
</gene>
<dbReference type="EMBL" id="VSRR010018222">
    <property type="protein sequence ID" value="MPC61111.1"/>
    <property type="molecule type" value="Genomic_DNA"/>
</dbReference>